<keyword evidence="2" id="KW-1185">Reference proteome</keyword>
<protein>
    <recommendedName>
        <fullName evidence="3">Substrate of the Dot/Icm secretion system</fullName>
    </recommendedName>
</protein>
<organism evidence="1 2">
    <name type="scientific">Legionella steelei</name>
    <dbReference type="NCBI Taxonomy" id="947033"/>
    <lineage>
        <taxon>Bacteria</taxon>
        <taxon>Pseudomonadati</taxon>
        <taxon>Pseudomonadota</taxon>
        <taxon>Gammaproteobacteria</taxon>
        <taxon>Legionellales</taxon>
        <taxon>Legionellaceae</taxon>
        <taxon>Legionella</taxon>
    </lineage>
</organism>
<dbReference type="OrthoDB" id="5659926at2"/>
<dbReference type="RefSeq" id="WP_058510487.1">
    <property type="nucleotide sequence ID" value="NZ_DAIOMV010000001.1"/>
</dbReference>
<proteinExistence type="predicted"/>
<dbReference type="PATRIC" id="fig|947033.5.peg.1644"/>
<dbReference type="EMBL" id="LNYY01000019">
    <property type="protein sequence ID" value="KTD68389.1"/>
    <property type="molecule type" value="Genomic_DNA"/>
</dbReference>
<dbReference type="Proteomes" id="UP000054926">
    <property type="component" value="Unassembled WGS sequence"/>
</dbReference>
<sequence length="486" mass="55643">MQSKETYFVPIDVKTFTPFIEEQVDTGSHWTRRGTLPDSQQTWFCKTMRDPMAAKIELLAQEFFRFLIPHQPETRLAADKNHTLHVLSQEVPGYKSLPLNQQNNFSNGVFTGLGQALVCSVFLEEVDLKNGNICLDEENRVIKIDGDWCFAELKTDYTEDRSFNLSPKTIASLPYPMDFPAFEWLDYTVKWVKNRESKIVNPTLSNSKQFRTEVNEAILKICLLPDSFIEAFTEFYLPSEGKRFSDLMKARRDILKQSALQNNSFKDYLKTQEAKNAVNAVLEQIKTFKSAGVFVFNPDLQAKLTKEISQLDWLSVIWPEYKKCYQLILSLEGQLNPKDTQLAQFILDTIESIEEKKNNPKNLQQNIINLNDAFAAMDSAEFKAVINAIASFNANIGFFMESKAENITKALYNTPLSERDKVISNPTANDVQRALASHRHPLRDNPILSGGKIDYDKAANAYKNLKDRFTPIEELSDEQEIKLNLN</sequence>
<comment type="caution">
    <text evidence="1">The sequence shown here is derived from an EMBL/GenBank/DDBJ whole genome shotgun (WGS) entry which is preliminary data.</text>
</comment>
<reference evidence="1 2" key="1">
    <citation type="submission" date="2015-11" db="EMBL/GenBank/DDBJ databases">
        <title>Genomic analysis of 38 Legionella species identifies large and diverse effector repertoires.</title>
        <authorList>
            <person name="Burstein D."/>
            <person name="Amaro F."/>
            <person name="Zusman T."/>
            <person name="Lifshitz Z."/>
            <person name="Cohen O."/>
            <person name="Gilbert J.A."/>
            <person name="Pupko T."/>
            <person name="Shuman H.A."/>
            <person name="Segal G."/>
        </authorList>
    </citation>
    <scope>NUCLEOTIDE SEQUENCE [LARGE SCALE GENOMIC DNA]</scope>
    <source>
        <strain evidence="1 2">IMVS3376</strain>
    </source>
</reference>
<accession>A0A0W0ZGW1</accession>
<dbReference type="AlphaFoldDB" id="A0A0W0ZGW1"/>
<evidence type="ECO:0008006" key="3">
    <source>
        <dbReference type="Google" id="ProtNLM"/>
    </source>
</evidence>
<evidence type="ECO:0000313" key="1">
    <source>
        <dbReference type="EMBL" id="KTD68389.1"/>
    </source>
</evidence>
<name>A0A0W0ZGW1_9GAMM</name>
<dbReference type="STRING" id="947033.Lste_1547"/>
<evidence type="ECO:0000313" key="2">
    <source>
        <dbReference type="Proteomes" id="UP000054926"/>
    </source>
</evidence>
<gene>
    <name evidence="1" type="ORF">Lste_1547</name>
</gene>